<reference evidence="1 2" key="1">
    <citation type="journal article" date="2018" name="Sci. Rep.">
        <title>Genomic signatures of local adaptation to the degree of environmental predictability in rotifers.</title>
        <authorList>
            <person name="Franch-Gras L."/>
            <person name="Hahn C."/>
            <person name="Garcia-Roger E.M."/>
            <person name="Carmona M.J."/>
            <person name="Serra M."/>
            <person name="Gomez A."/>
        </authorList>
    </citation>
    <scope>NUCLEOTIDE SEQUENCE [LARGE SCALE GENOMIC DNA]</scope>
    <source>
        <strain evidence="1">HYR1</strain>
    </source>
</reference>
<feature type="non-terminal residue" evidence="1">
    <location>
        <position position="1"/>
    </location>
</feature>
<name>A0A3M7RTG7_BRAPC</name>
<protein>
    <submittedName>
        <fullName evidence="1">Uncharacterized protein</fullName>
    </submittedName>
</protein>
<evidence type="ECO:0000313" key="1">
    <source>
        <dbReference type="EMBL" id="RNA26615.1"/>
    </source>
</evidence>
<evidence type="ECO:0000313" key="2">
    <source>
        <dbReference type="Proteomes" id="UP000276133"/>
    </source>
</evidence>
<gene>
    <name evidence="1" type="ORF">BpHYR1_014646</name>
</gene>
<keyword evidence="2" id="KW-1185">Reference proteome</keyword>
<dbReference type="Proteomes" id="UP000276133">
    <property type="component" value="Unassembled WGS sequence"/>
</dbReference>
<accession>A0A3M7RTG7</accession>
<organism evidence="1 2">
    <name type="scientific">Brachionus plicatilis</name>
    <name type="common">Marine rotifer</name>
    <name type="synonym">Brachionus muelleri</name>
    <dbReference type="NCBI Taxonomy" id="10195"/>
    <lineage>
        <taxon>Eukaryota</taxon>
        <taxon>Metazoa</taxon>
        <taxon>Spiralia</taxon>
        <taxon>Gnathifera</taxon>
        <taxon>Rotifera</taxon>
        <taxon>Eurotatoria</taxon>
        <taxon>Monogononta</taxon>
        <taxon>Pseudotrocha</taxon>
        <taxon>Ploima</taxon>
        <taxon>Brachionidae</taxon>
        <taxon>Brachionus</taxon>
    </lineage>
</organism>
<dbReference type="AlphaFoldDB" id="A0A3M7RTG7"/>
<sequence length="56" mass="6925">SAIDKEVFGMVQRKRRKTATAQLELNAVWCQCRFNLYCSSYYYYYYTKFRYQKIDL</sequence>
<proteinExistence type="predicted"/>
<dbReference type="EMBL" id="REGN01002706">
    <property type="protein sequence ID" value="RNA26615.1"/>
    <property type="molecule type" value="Genomic_DNA"/>
</dbReference>
<comment type="caution">
    <text evidence="1">The sequence shown here is derived from an EMBL/GenBank/DDBJ whole genome shotgun (WGS) entry which is preliminary data.</text>
</comment>